<comment type="cofactor">
    <cofactor evidence="2 11">
        <name>Mg(2+)</name>
        <dbReference type="ChEBI" id="CHEBI:18420"/>
    </cofactor>
</comment>
<keyword evidence="8 11" id="KW-0067">ATP-binding</keyword>
<dbReference type="InterPro" id="IPR000417">
    <property type="entry name" value="Hyethyz_kinase"/>
</dbReference>
<keyword evidence="9 11" id="KW-0460">Magnesium</keyword>
<evidence type="ECO:0000256" key="6">
    <source>
        <dbReference type="ARBA" id="ARBA00022741"/>
    </source>
</evidence>
<keyword evidence="13" id="KW-1185">Reference proteome</keyword>
<reference evidence="12 13" key="1">
    <citation type="submission" date="2015-11" db="EMBL/GenBank/DDBJ databases">
        <title>Genomic analysis of 38 Legionella species identifies large and diverse effector repertoires.</title>
        <authorList>
            <person name="Burstein D."/>
            <person name="Amaro F."/>
            <person name="Zusman T."/>
            <person name="Lifshitz Z."/>
            <person name="Cohen O."/>
            <person name="Gilbert J.A."/>
            <person name="Pupko T."/>
            <person name="Shuman H.A."/>
            <person name="Segal G."/>
        </authorList>
    </citation>
    <scope>NUCLEOTIDE SEQUENCE [LARGE SCALE GENOMIC DNA]</scope>
    <source>
        <strain evidence="12 13">ATCC 49504</strain>
    </source>
</reference>
<comment type="catalytic activity">
    <reaction evidence="1 11">
        <text>5-(2-hydroxyethyl)-4-methylthiazole + ATP = 4-methyl-5-(2-phosphooxyethyl)-thiazole + ADP + H(+)</text>
        <dbReference type="Rhea" id="RHEA:24212"/>
        <dbReference type="ChEBI" id="CHEBI:15378"/>
        <dbReference type="ChEBI" id="CHEBI:17957"/>
        <dbReference type="ChEBI" id="CHEBI:30616"/>
        <dbReference type="ChEBI" id="CHEBI:58296"/>
        <dbReference type="ChEBI" id="CHEBI:456216"/>
        <dbReference type="EC" id="2.7.1.50"/>
    </reaction>
</comment>
<feature type="binding site" evidence="11">
    <location>
        <position position="44"/>
    </location>
    <ligand>
        <name>substrate</name>
    </ligand>
</feature>
<keyword evidence="5 11" id="KW-0479">Metal-binding</keyword>
<comment type="function">
    <text evidence="11">Catalyzes the phosphorylation of the hydroxyl group of 4-methyl-5-beta-hydroxyethylthiazole (THZ).</text>
</comment>
<feature type="binding site" evidence="11">
    <location>
        <position position="118"/>
    </location>
    <ligand>
        <name>ATP</name>
        <dbReference type="ChEBI" id="CHEBI:30616"/>
    </ligand>
</feature>
<dbReference type="EC" id="2.7.1.50" evidence="11"/>
<dbReference type="NCBIfam" id="NF006830">
    <property type="entry name" value="PRK09355.1"/>
    <property type="match status" value="1"/>
</dbReference>
<dbReference type="EMBL" id="LNYC01000068">
    <property type="protein sequence ID" value="KTC97896.1"/>
    <property type="molecule type" value="Genomic_DNA"/>
</dbReference>
<evidence type="ECO:0000256" key="11">
    <source>
        <dbReference type="HAMAP-Rule" id="MF_00228"/>
    </source>
</evidence>
<gene>
    <name evidence="11" type="primary">thiM</name>
    <name evidence="12" type="ORF">Lgee_1672</name>
</gene>
<dbReference type="PIRSF" id="PIRSF000513">
    <property type="entry name" value="Thz_kinase"/>
    <property type="match status" value="1"/>
</dbReference>
<evidence type="ECO:0000256" key="7">
    <source>
        <dbReference type="ARBA" id="ARBA00022777"/>
    </source>
</evidence>
<dbReference type="AlphaFoldDB" id="A0A0W0TQR8"/>
<evidence type="ECO:0000313" key="12">
    <source>
        <dbReference type="EMBL" id="KTC97896.1"/>
    </source>
</evidence>
<dbReference type="RefSeq" id="WP_028386987.1">
    <property type="nucleotide sequence ID" value="NZ_CAAAHN010000001.1"/>
</dbReference>
<organism evidence="12 13">
    <name type="scientific">Legionella geestiana</name>
    <dbReference type="NCBI Taxonomy" id="45065"/>
    <lineage>
        <taxon>Bacteria</taxon>
        <taxon>Pseudomonadati</taxon>
        <taxon>Pseudomonadota</taxon>
        <taxon>Gammaproteobacteria</taxon>
        <taxon>Legionellales</taxon>
        <taxon>Legionellaceae</taxon>
        <taxon>Legionella</taxon>
    </lineage>
</organism>
<dbReference type="Pfam" id="PF02110">
    <property type="entry name" value="HK"/>
    <property type="match status" value="1"/>
</dbReference>
<protein>
    <recommendedName>
        <fullName evidence="11">Hydroxyethylthiazole kinase</fullName>
        <ecNumber evidence="11">2.7.1.50</ecNumber>
    </recommendedName>
    <alternativeName>
        <fullName evidence="11">4-methyl-5-beta-hydroxyethylthiazole kinase</fullName>
        <shortName evidence="11">TH kinase</shortName>
        <shortName evidence="11">Thz kinase</shortName>
    </alternativeName>
</protein>
<accession>A0A0W0TQR8</accession>
<comment type="caution">
    <text evidence="12">The sequence shown here is derived from an EMBL/GenBank/DDBJ whole genome shotgun (WGS) entry which is preliminary data.</text>
</comment>
<evidence type="ECO:0000256" key="5">
    <source>
        <dbReference type="ARBA" id="ARBA00022723"/>
    </source>
</evidence>
<keyword evidence="6 11" id="KW-0547">Nucleotide-binding</keyword>
<sequence length="263" mass="27619">MMEFLAQSLEKMRAARPMVPCITNNVTMDFVANCLLAAGASPVMSNDARDVEELLHQSRVLYINTGTPDEAFMQLVQRCAGLSTSLQKTLVLDAPGAGATSFRTLLAEELLAHVNILRGNASEILALAGFDGRGRGVDSTASVEDAQKAAIHLAAARNCTVAISGASDFITDASHHQTLNRGTPLMASVTGMGCALGAMMAAFCAVTATHLEAATHASLFFGLAGELAARQAQGPGSFRVAFMDTLMAITPEILVNATHERII</sequence>
<dbReference type="GO" id="GO:0000287">
    <property type="term" value="F:magnesium ion binding"/>
    <property type="evidence" value="ECO:0007669"/>
    <property type="project" value="UniProtKB-UniRule"/>
</dbReference>
<dbReference type="Proteomes" id="UP000054785">
    <property type="component" value="Unassembled WGS sequence"/>
</dbReference>
<comment type="similarity">
    <text evidence="11">Belongs to the Thz kinase family.</text>
</comment>
<feature type="binding site" evidence="11">
    <location>
        <position position="191"/>
    </location>
    <ligand>
        <name>substrate</name>
    </ligand>
</feature>
<dbReference type="STRING" id="45065.Lgee_1672"/>
<dbReference type="OrthoDB" id="8909021at2"/>
<dbReference type="InterPro" id="IPR029056">
    <property type="entry name" value="Ribokinase-like"/>
</dbReference>
<dbReference type="UniPathway" id="UPA00060">
    <property type="reaction ID" value="UER00139"/>
</dbReference>
<comment type="pathway">
    <text evidence="3 11">Cofactor biosynthesis; thiamine diphosphate biosynthesis; 4-methyl-5-(2-phosphoethyl)-thiazole from 5-(2-hydroxyethyl)-4-methylthiazole: step 1/1.</text>
</comment>
<dbReference type="PATRIC" id="fig|45065.4.peg.1808"/>
<feature type="binding site" evidence="11">
    <location>
        <position position="164"/>
    </location>
    <ligand>
        <name>ATP</name>
        <dbReference type="ChEBI" id="CHEBI:30616"/>
    </ligand>
</feature>
<keyword evidence="10 11" id="KW-0784">Thiamine biosynthesis</keyword>
<evidence type="ECO:0000256" key="8">
    <source>
        <dbReference type="ARBA" id="ARBA00022840"/>
    </source>
</evidence>
<name>A0A0W0TQR8_9GAMM</name>
<evidence type="ECO:0000256" key="10">
    <source>
        <dbReference type="ARBA" id="ARBA00022977"/>
    </source>
</evidence>
<dbReference type="GO" id="GO:0005524">
    <property type="term" value="F:ATP binding"/>
    <property type="evidence" value="ECO:0007669"/>
    <property type="project" value="UniProtKB-UniRule"/>
</dbReference>
<evidence type="ECO:0000256" key="4">
    <source>
        <dbReference type="ARBA" id="ARBA00022679"/>
    </source>
</evidence>
<keyword evidence="7 11" id="KW-0418">Kinase</keyword>
<proteinExistence type="inferred from homology"/>
<evidence type="ECO:0000313" key="13">
    <source>
        <dbReference type="Proteomes" id="UP000054785"/>
    </source>
</evidence>
<evidence type="ECO:0000256" key="3">
    <source>
        <dbReference type="ARBA" id="ARBA00004868"/>
    </source>
</evidence>
<dbReference type="PRINTS" id="PR01099">
    <property type="entry name" value="HYETHTZKNASE"/>
</dbReference>
<dbReference type="Gene3D" id="3.40.1190.20">
    <property type="match status" value="1"/>
</dbReference>
<dbReference type="GO" id="GO:0009229">
    <property type="term" value="P:thiamine diphosphate biosynthetic process"/>
    <property type="evidence" value="ECO:0007669"/>
    <property type="project" value="UniProtKB-UniRule"/>
</dbReference>
<dbReference type="HAMAP" id="MF_00228">
    <property type="entry name" value="Thz_kinase"/>
    <property type="match status" value="1"/>
</dbReference>
<keyword evidence="4 11" id="KW-0808">Transferase</keyword>
<evidence type="ECO:0000256" key="2">
    <source>
        <dbReference type="ARBA" id="ARBA00001946"/>
    </source>
</evidence>
<evidence type="ECO:0000256" key="1">
    <source>
        <dbReference type="ARBA" id="ARBA00001771"/>
    </source>
</evidence>
<dbReference type="CDD" id="cd01170">
    <property type="entry name" value="THZ_kinase"/>
    <property type="match status" value="1"/>
</dbReference>
<dbReference type="GO" id="GO:0009228">
    <property type="term" value="P:thiamine biosynthetic process"/>
    <property type="evidence" value="ECO:0007669"/>
    <property type="project" value="UniProtKB-KW"/>
</dbReference>
<evidence type="ECO:0000256" key="9">
    <source>
        <dbReference type="ARBA" id="ARBA00022842"/>
    </source>
</evidence>
<dbReference type="GO" id="GO:0004417">
    <property type="term" value="F:hydroxyethylthiazole kinase activity"/>
    <property type="evidence" value="ECO:0007669"/>
    <property type="project" value="UniProtKB-UniRule"/>
</dbReference>
<dbReference type="SUPFAM" id="SSF53613">
    <property type="entry name" value="Ribokinase-like"/>
    <property type="match status" value="1"/>
</dbReference>